<evidence type="ECO:0000256" key="13">
    <source>
        <dbReference type="SAM" id="Phobius"/>
    </source>
</evidence>
<dbReference type="EMBL" id="JAQHRD010000001">
    <property type="protein sequence ID" value="KAJ6445706.1"/>
    <property type="molecule type" value="Genomic_DNA"/>
</dbReference>
<comment type="subcellular location">
    <subcellularLocation>
        <location evidence="1">Mitochondrion inner membrane</location>
        <topology evidence="1">Single-pass membrane protein</topology>
    </subcellularLocation>
</comment>
<keyword evidence="15" id="KW-1185">Reference proteome</keyword>
<evidence type="ECO:0000313" key="15">
    <source>
        <dbReference type="Proteomes" id="UP001163105"/>
    </source>
</evidence>
<keyword evidence="8 13" id="KW-1133">Transmembrane helix</keyword>
<evidence type="ECO:0000256" key="7">
    <source>
        <dbReference type="ARBA" id="ARBA00022982"/>
    </source>
</evidence>
<dbReference type="PANTHER" id="PTHR12980:SF0">
    <property type="entry name" value="CYTOCHROME B-C1 COMPLEX SUBUNIT 9"/>
    <property type="match status" value="1"/>
</dbReference>
<evidence type="ECO:0000313" key="14">
    <source>
        <dbReference type="EMBL" id="KAJ6445706.1"/>
    </source>
</evidence>
<organism evidence="14 15">
    <name type="scientific">Purpureocillium lavendulum</name>
    <dbReference type="NCBI Taxonomy" id="1247861"/>
    <lineage>
        <taxon>Eukaryota</taxon>
        <taxon>Fungi</taxon>
        <taxon>Dikarya</taxon>
        <taxon>Ascomycota</taxon>
        <taxon>Pezizomycotina</taxon>
        <taxon>Sordariomycetes</taxon>
        <taxon>Hypocreomycetidae</taxon>
        <taxon>Hypocreales</taxon>
        <taxon>Ophiocordycipitaceae</taxon>
        <taxon>Purpureocillium</taxon>
    </lineage>
</organism>
<keyword evidence="7" id="KW-0249">Electron transport</keyword>
<evidence type="ECO:0000256" key="1">
    <source>
        <dbReference type="ARBA" id="ARBA00004434"/>
    </source>
</evidence>
<keyword evidence="10 13" id="KW-0472">Membrane</keyword>
<keyword evidence="4" id="KW-0679">Respiratory chain</keyword>
<dbReference type="GO" id="GO:0005743">
    <property type="term" value="C:mitochondrial inner membrane"/>
    <property type="evidence" value="ECO:0007669"/>
    <property type="project" value="UniProtKB-SubCell"/>
</dbReference>
<evidence type="ECO:0000256" key="8">
    <source>
        <dbReference type="ARBA" id="ARBA00022989"/>
    </source>
</evidence>
<evidence type="ECO:0000256" key="5">
    <source>
        <dbReference type="ARBA" id="ARBA00022692"/>
    </source>
</evidence>
<feature type="compositionally biased region" description="Polar residues" evidence="12">
    <location>
        <begin position="18"/>
        <end position="28"/>
    </location>
</feature>
<dbReference type="FunFam" id="1.20.5.260:FF:000001">
    <property type="entry name" value="Cytochrome b-c1 complex subunit 9"/>
    <property type="match status" value="1"/>
</dbReference>
<evidence type="ECO:0000256" key="6">
    <source>
        <dbReference type="ARBA" id="ARBA00022792"/>
    </source>
</evidence>
<accession>A0AB34G576</accession>
<dbReference type="Proteomes" id="UP001163105">
    <property type="component" value="Unassembled WGS sequence"/>
</dbReference>
<dbReference type="GO" id="GO:0045275">
    <property type="term" value="C:respiratory chain complex III"/>
    <property type="evidence" value="ECO:0007669"/>
    <property type="project" value="InterPro"/>
</dbReference>
<evidence type="ECO:0000256" key="4">
    <source>
        <dbReference type="ARBA" id="ARBA00022660"/>
    </source>
</evidence>
<proteinExistence type="inferred from homology"/>
<evidence type="ECO:0000256" key="12">
    <source>
        <dbReference type="SAM" id="MobiDB-lite"/>
    </source>
</evidence>
<dbReference type="AlphaFoldDB" id="A0AB34G576"/>
<reference evidence="14" key="1">
    <citation type="submission" date="2023-01" db="EMBL/GenBank/DDBJ databases">
        <title>The growth and conidiation of Purpureocillium lavendulum are regulated by nitrogen source and histone H3K14 acetylation.</title>
        <authorList>
            <person name="Tang P."/>
            <person name="Han J."/>
            <person name="Zhang C."/>
            <person name="Tang P."/>
            <person name="Qi F."/>
            <person name="Zhang K."/>
            <person name="Liang L."/>
        </authorList>
    </citation>
    <scope>NUCLEOTIDE SEQUENCE</scope>
    <source>
        <strain evidence="14">YMF1.00683</strain>
    </source>
</reference>
<evidence type="ECO:0000256" key="2">
    <source>
        <dbReference type="ARBA" id="ARBA00007856"/>
    </source>
</evidence>
<evidence type="ECO:0000256" key="10">
    <source>
        <dbReference type="ARBA" id="ARBA00023136"/>
    </source>
</evidence>
<keyword evidence="5 13" id="KW-0812">Transmembrane</keyword>
<dbReference type="SUPFAM" id="SSF81514">
    <property type="entry name" value="Subunit X (non-heme 7 kDa protein) of cytochrome bc1 complex (Ubiquinol-cytochrome c reductase)"/>
    <property type="match status" value="1"/>
</dbReference>
<keyword evidence="3" id="KW-0813">Transport</keyword>
<dbReference type="PANTHER" id="PTHR12980">
    <property type="entry name" value="UBIQUINOL-CYTOCHROME C REDUCTASE COMPLEX, SUBUNIT X"/>
    <property type="match status" value="1"/>
</dbReference>
<dbReference type="InterPro" id="IPR036656">
    <property type="entry name" value="QCR9_sf"/>
</dbReference>
<evidence type="ECO:0000256" key="9">
    <source>
        <dbReference type="ARBA" id="ARBA00023128"/>
    </source>
</evidence>
<feature type="transmembrane region" description="Helical" evidence="13">
    <location>
        <begin position="60"/>
        <end position="77"/>
    </location>
</feature>
<feature type="region of interest" description="Disordered" evidence="12">
    <location>
        <begin position="1"/>
        <end position="45"/>
    </location>
</feature>
<dbReference type="GO" id="GO:0006122">
    <property type="term" value="P:mitochondrial electron transport, ubiquinol to cytochrome c"/>
    <property type="evidence" value="ECO:0007669"/>
    <property type="project" value="InterPro"/>
</dbReference>
<comment type="similarity">
    <text evidence="2">Belongs to the UQCR10/QCR9 family.</text>
</comment>
<gene>
    <name evidence="14" type="primary">QCR9</name>
    <name evidence="14" type="ORF">O9K51_00469</name>
</gene>
<sequence>MVSIRASRPRPDGATLANRASRSLSEVPSTGKPRPQLTIPTTRSPLTDPIANSALFRKNYAMLAAVFGAGFAFEMGFNSTMNKIWDSNNRGRQWKDIRSKYVEGGDEDEE</sequence>
<evidence type="ECO:0000256" key="11">
    <source>
        <dbReference type="ARBA" id="ARBA00044247"/>
    </source>
</evidence>
<name>A0AB34G576_9HYPO</name>
<dbReference type="InterPro" id="IPR008027">
    <property type="entry name" value="QCR9"/>
</dbReference>
<keyword evidence="9" id="KW-0496">Mitochondrion</keyword>
<evidence type="ECO:0000256" key="3">
    <source>
        <dbReference type="ARBA" id="ARBA00022448"/>
    </source>
</evidence>
<comment type="caution">
    <text evidence="14">The sequence shown here is derived from an EMBL/GenBank/DDBJ whole genome shotgun (WGS) entry which is preliminary data.</text>
</comment>
<keyword evidence="6" id="KW-0999">Mitochondrion inner membrane</keyword>
<protein>
    <recommendedName>
        <fullName evidence="11">Complex III subunit 9</fullName>
    </recommendedName>
</protein>
<dbReference type="Gene3D" id="1.20.5.260">
    <property type="entry name" value="Cytochrome b-c1 complex subunit 9"/>
    <property type="match status" value="1"/>
</dbReference>
<dbReference type="Pfam" id="PF05365">
    <property type="entry name" value="UCR_UQCRX_QCR9"/>
    <property type="match status" value="1"/>
</dbReference>